<evidence type="ECO:0000313" key="1">
    <source>
        <dbReference type="EMBL" id="KNH01485.1"/>
    </source>
</evidence>
<name>A0A0L1KBT1_9SPHN</name>
<organism evidence="1 2">
    <name type="scientific">Qipengyuania citrea LAMA 915</name>
    <dbReference type="NCBI Taxonomy" id="1306953"/>
    <lineage>
        <taxon>Bacteria</taxon>
        <taxon>Pseudomonadati</taxon>
        <taxon>Pseudomonadota</taxon>
        <taxon>Alphaproteobacteria</taxon>
        <taxon>Sphingomonadales</taxon>
        <taxon>Erythrobacteraceae</taxon>
        <taxon>Qipengyuania</taxon>
    </lineage>
</organism>
<proteinExistence type="predicted"/>
<sequence length="181" mass="19649">MLLRPDRLTSSRAGSRTMGNRSWWMGAASAGLAAICTLAFPAVTSAQDAPSEALLDCRAIGSDDERLACYDQALDTQYGVDEELQEKRRQYRRERFGLPVDSSGSRMAELTATIAAVDANLRTGQTTIALDNGQVWQVLSSGGLRARFRVGLEVTISESATGGYRVRIADKTGFKGVTRIR</sequence>
<protein>
    <submittedName>
        <fullName evidence="1">Uncharacterized protein</fullName>
    </submittedName>
</protein>
<dbReference type="EMBL" id="JYNE01000026">
    <property type="protein sequence ID" value="KNH01485.1"/>
    <property type="molecule type" value="Genomic_DNA"/>
</dbReference>
<dbReference type="Proteomes" id="UP000037446">
    <property type="component" value="Unassembled WGS sequence"/>
</dbReference>
<accession>A0A0L1KBT1</accession>
<reference evidence="1" key="1">
    <citation type="submission" date="2015-02" db="EMBL/GenBank/DDBJ databases">
        <authorList>
            <person name="Chooi Y.-H."/>
        </authorList>
    </citation>
    <scope>NUCLEOTIDE SEQUENCE [LARGE SCALE GENOMIC DNA]</scope>
    <source>
        <strain evidence="1">LAMA 915</strain>
    </source>
</reference>
<gene>
    <name evidence="1" type="ORF">J121_616</name>
</gene>
<evidence type="ECO:0000313" key="2">
    <source>
        <dbReference type="Proteomes" id="UP000037446"/>
    </source>
</evidence>
<dbReference type="PATRIC" id="fig|1306953.7.peg.625"/>
<dbReference type="AlphaFoldDB" id="A0A0L1KBT1"/>
<comment type="caution">
    <text evidence="1">The sequence shown here is derived from an EMBL/GenBank/DDBJ whole genome shotgun (WGS) entry which is preliminary data.</text>
</comment>
<dbReference type="RefSeq" id="WP_157052140.1">
    <property type="nucleotide sequence ID" value="NZ_JYNE01000026.1"/>
</dbReference>
<dbReference type="STRING" id="1306953.J121_616"/>